<feature type="compositionally biased region" description="Low complexity" evidence="1">
    <location>
        <begin position="12"/>
        <end position="21"/>
    </location>
</feature>
<dbReference type="EMBL" id="KZ819298">
    <property type="protein sequence ID" value="PWN96698.1"/>
    <property type="molecule type" value="Genomic_DNA"/>
</dbReference>
<dbReference type="Proteomes" id="UP000245946">
    <property type="component" value="Unassembled WGS sequence"/>
</dbReference>
<name>A0A316Z6V8_9BASI</name>
<organism evidence="2 3">
    <name type="scientific">Tilletiopsis washingtonensis</name>
    <dbReference type="NCBI Taxonomy" id="58919"/>
    <lineage>
        <taxon>Eukaryota</taxon>
        <taxon>Fungi</taxon>
        <taxon>Dikarya</taxon>
        <taxon>Basidiomycota</taxon>
        <taxon>Ustilaginomycotina</taxon>
        <taxon>Exobasidiomycetes</taxon>
        <taxon>Entylomatales</taxon>
        <taxon>Entylomatales incertae sedis</taxon>
        <taxon>Tilletiopsis</taxon>
    </lineage>
</organism>
<dbReference type="RefSeq" id="XP_025596977.1">
    <property type="nucleotide sequence ID" value="XM_025744284.1"/>
</dbReference>
<gene>
    <name evidence="2" type="ORF">FA09DRAFT_340056</name>
</gene>
<evidence type="ECO:0000313" key="2">
    <source>
        <dbReference type="EMBL" id="PWN96698.1"/>
    </source>
</evidence>
<feature type="compositionally biased region" description="Basic residues" evidence="1">
    <location>
        <begin position="39"/>
        <end position="51"/>
    </location>
</feature>
<keyword evidence="3" id="KW-1185">Reference proteome</keyword>
<reference evidence="2 3" key="1">
    <citation type="journal article" date="2018" name="Mol. Biol. Evol.">
        <title>Broad Genomic Sampling Reveals a Smut Pathogenic Ancestry of the Fungal Clade Ustilaginomycotina.</title>
        <authorList>
            <person name="Kijpornyongpan T."/>
            <person name="Mondo S.J."/>
            <person name="Barry K."/>
            <person name="Sandor L."/>
            <person name="Lee J."/>
            <person name="Lipzen A."/>
            <person name="Pangilinan J."/>
            <person name="LaButti K."/>
            <person name="Hainaut M."/>
            <person name="Henrissat B."/>
            <person name="Grigoriev I.V."/>
            <person name="Spatafora J.W."/>
            <person name="Aime M.C."/>
        </authorList>
    </citation>
    <scope>NUCLEOTIDE SEQUENCE [LARGE SCALE GENOMIC DNA]</scope>
    <source>
        <strain evidence="2 3">MCA 4186</strain>
    </source>
</reference>
<evidence type="ECO:0000313" key="3">
    <source>
        <dbReference type="Proteomes" id="UP000245946"/>
    </source>
</evidence>
<protein>
    <submittedName>
        <fullName evidence="2">Uncharacterized protein</fullName>
    </submittedName>
</protein>
<dbReference type="AlphaFoldDB" id="A0A316Z6V8"/>
<feature type="compositionally biased region" description="Low complexity" evidence="1">
    <location>
        <begin position="29"/>
        <end position="38"/>
    </location>
</feature>
<feature type="region of interest" description="Disordered" evidence="1">
    <location>
        <begin position="1"/>
        <end position="57"/>
    </location>
</feature>
<accession>A0A316Z6V8</accession>
<dbReference type="GeneID" id="37271828"/>
<proteinExistence type="predicted"/>
<evidence type="ECO:0000256" key="1">
    <source>
        <dbReference type="SAM" id="MobiDB-lite"/>
    </source>
</evidence>
<sequence length="154" mass="16579">MSSSMHRPLPASSRSSHTTLTPPTPQHQALSASPARAPCARRRRSARRERRRPFEARTAALDRPAQVLVVPSTALTICCLVVGGPLTCVDVHHLVAAAPVAWLSCLSSVFTVHIRGASSADCVTSTPWLAFDNLHSRERASRTPGSTFSYVVTV</sequence>